<dbReference type="EMBL" id="KE007238">
    <property type="protein sequence ID" value="EOQ99796.1"/>
    <property type="molecule type" value="Genomic_DNA"/>
</dbReference>
<evidence type="ECO:0000256" key="1">
    <source>
        <dbReference type="SAM" id="MobiDB-lite"/>
    </source>
</evidence>
<organism evidence="2 3">
    <name type="scientific">Wallemia ichthyophaga (strain EXF-994 / CBS 113033)</name>
    <dbReference type="NCBI Taxonomy" id="1299270"/>
    <lineage>
        <taxon>Eukaryota</taxon>
        <taxon>Fungi</taxon>
        <taxon>Dikarya</taxon>
        <taxon>Basidiomycota</taxon>
        <taxon>Wallemiomycotina</taxon>
        <taxon>Wallemiomycetes</taxon>
        <taxon>Wallemiales</taxon>
        <taxon>Wallemiaceae</taxon>
        <taxon>Wallemia</taxon>
    </lineage>
</organism>
<protein>
    <submittedName>
        <fullName evidence="2">Uncharacterized protein</fullName>
    </submittedName>
</protein>
<keyword evidence="3" id="KW-1185">Reference proteome</keyword>
<gene>
    <name evidence="2" type="ORF">J056_001338</name>
</gene>
<name>R9ACB3_WALI9</name>
<accession>R9ACB3</accession>
<dbReference type="Proteomes" id="UP000014064">
    <property type="component" value="Unassembled WGS sequence"/>
</dbReference>
<dbReference type="HOGENOM" id="CLU_1826798_0_0_1"/>
<evidence type="ECO:0000313" key="3">
    <source>
        <dbReference type="Proteomes" id="UP000014064"/>
    </source>
</evidence>
<proteinExistence type="predicted"/>
<dbReference type="KEGG" id="wic:J056_001338"/>
<dbReference type="GeneID" id="20374290"/>
<dbReference type="RefSeq" id="XP_009269241.1">
    <property type="nucleotide sequence ID" value="XM_009270966.1"/>
</dbReference>
<feature type="region of interest" description="Disordered" evidence="1">
    <location>
        <begin position="56"/>
        <end position="141"/>
    </location>
</feature>
<dbReference type="OrthoDB" id="2537258at2759"/>
<reference evidence="3" key="1">
    <citation type="journal article" date="2013" name="BMC Genomics">
        <title>Genome and transcriptome sequencing of the halophilic fungus Wallemia ichthyophaga: haloadaptations present and absent.</title>
        <authorList>
            <person name="Zajc J."/>
            <person name="Liu Y."/>
            <person name="Dai W."/>
            <person name="Yang Z."/>
            <person name="Hu J."/>
            <person name="Gostincar C."/>
            <person name="Gunde-Cimerman N."/>
        </authorList>
    </citation>
    <scope>NUCLEOTIDE SEQUENCE [LARGE SCALE GENOMIC DNA]</scope>
    <source>
        <strain evidence="3">EXF-994 / CBS 113033</strain>
    </source>
</reference>
<feature type="compositionally biased region" description="Low complexity" evidence="1">
    <location>
        <begin position="67"/>
        <end position="82"/>
    </location>
</feature>
<dbReference type="AlphaFoldDB" id="R9ACB3"/>
<evidence type="ECO:0000313" key="2">
    <source>
        <dbReference type="EMBL" id="EOQ99796.1"/>
    </source>
</evidence>
<sequence>MVSVSELLSTFNQQQCGDTQLLITILNAKKAEDEYNLGVLNARMEYSRAMRWQWELQQHHPSHQHAQHAQNTQHPQQTQQHPHSPPISPSHKYTPASPPASLDEESSSSNRQEIINALKQKFEQHPQHPQHSQQHPHAHST</sequence>